<dbReference type="Proteomes" id="UP000634476">
    <property type="component" value="Unassembled WGS sequence"/>
</dbReference>
<evidence type="ECO:0000256" key="14">
    <source>
        <dbReference type="ARBA" id="ARBA00024827"/>
    </source>
</evidence>
<comment type="cofactor">
    <cofactor evidence="2">
        <name>[4Fe-4S] cluster</name>
        <dbReference type="ChEBI" id="CHEBI:49883"/>
    </cofactor>
</comment>
<feature type="domain" description="Histidine kinase" evidence="18">
    <location>
        <begin position="320"/>
        <end position="413"/>
    </location>
</feature>
<gene>
    <name evidence="19" type="ORF">Pta02_36070</name>
</gene>
<keyword evidence="7" id="KW-0963">Cytoplasm</keyword>
<dbReference type="EC" id="2.7.13.3" evidence="4"/>
<dbReference type="InterPro" id="IPR011712">
    <property type="entry name" value="Sig_transdc_His_kin_sub3_dim/P"/>
</dbReference>
<dbReference type="GO" id="GO:0046983">
    <property type="term" value="F:protein dimerization activity"/>
    <property type="evidence" value="ECO:0007669"/>
    <property type="project" value="InterPro"/>
</dbReference>
<dbReference type="EMBL" id="BOOK01000026">
    <property type="protein sequence ID" value="GII01599.1"/>
    <property type="molecule type" value="Genomic_DNA"/>
</dbReference>
<feature type="transmembrane region" description="Helical" evidence="17">
    <location>
        <begin position="135"/>
        <end position="154"/>
    </location>
</feature>
<evidence type="ECO:0000256" key="16">
    <source>
        <dbReference type="SAM" id="Coils"/>
    </source>
</evidence>
<evidence type="ECO:0000256" key="3">
    <source>
        <dbReference type="ARBA" id="ARBA00004496"/>
    </source>
</evidence>
<dbReference type="SUPFAM" id="SSF55874">
    <property type="entry name" value="ATPase domain of HSP90 chaperone/DNA topoisomerase II/histidine kinase"/>
    <property type="match status" value="1"/>
</dbReference>
<evidence type="ECO:0000259" key="18">
    <source>
        <dbReference type="PROSITE" id="PS50109"/>
    </source>
</evidence>
<keyword evidence="9" id="KW-0479">Metal-binding</keyword>
<keyword evidence="17" id="KW-1133">Transmembrane helix</keyword>
<dbReference type="Pfam" id="PF02518">
    <property type="entry name" value="HATPase_c"/>
    <property type="match status" value="1"/>
</dbReference>
<dbReference type="Gene3D" id="1.20.5.1930">
    <property type="match status" value="1"/>
</dbReference>
<feature type="coiled-coil region" evidence="16">
    <location>
        <begin position="154"/>
        <end position="205"/>
    </location>
</feature>
<comment type="caution">
    <text evidence="19">The sequence shown here is derived from an EMBL/GenBank/DDBJ whole genome shotgun (WGS) entry which is preliminary data.</text>
</comment>
<evidence type="ECO:0000256" key="5">
    <source>
        <dbReference type="ARBA" id="ARBA00017322"/>
    </source>
</evidence>
<dbReference type="GO" id="GO:0016020">
    <property type="term" value="C:membrane"/>
    <property type="evidence" value="ECO:0007669"/>
    <property type="project" value="InterPro"/>
</dbReference>
<accession>A0A8J3WT98</accession>
<dbReference type="AlphaFoldDB" id="A0A8J3WT98"/>
<dbReference type="InterPro" id="IPR005467">
    <property type="entry name" value="His_kinase_dom"/>
</dbReference>
<evidence type="ECO:0000256" key="13">
    <source>
        <dbReference type="ARBA" id="ARBA00023014"/>
    </source>
</evidence>
<evidence type="ECO:0000256" key="2">
    <source>
        <dbReference type="ARBA" id="ARBA00001966"/>
    </source>
</evidence>
<dbReference type="PROSITE" id="PS50109">
    <property type="entry name" value="HIS_KIN"/>
    <property type="match status" value="1"/>
</dbReference>
<evidence type="ECO:0000313" key="19">
    <source>
        <dbReference type="EMBL" id="GII01599.1"/>
    </source>
</evidence>
<dbReference type="Gene3D" id="3.30.565.10">
    <property type="entry name" value="Histidine kinase-like ATPase, C-terminal domain"/>
    <property type="match status" value="1"/>
</dbReference>
<evidence type="ECO:0000256" key="1">
    <source>
        <dbReference type="ARBA" id="ARBA00000085"/>
    </source>
</evidence>
<dbReference type="PRINTS" id="PR00344">
    <property type="entry name" value="BCTRLSENSOR"/>
</dbReference>
<name>A0A8J3WT98_9ACTN</name>
<evidence type="ECO:0000256" key="6">
    <source>
        <dbReference type="ARBA" id="ARBA00022485"/>
    </source>
</evidence>
<dbReference type="GO" id="GO:0046872">
    <property type="term" value="F:metal ion binding"/>
    <property type="evidence" value="ECO:0007669"/>
    <property type="project" value="UniProtKB-KW"/>
</dbReference>
<dbReference type="CDD" id="cd16917">
    <property type="entry name" value="HATPase_UhpB-NarQ-NarX-like"/>
    <property type="match status" value="1"/>
</dbReference>
<keyword evidence="20" id="KW-1185">Reference proteome</keyword>
<sequence length="421" mass="44447">MLRIDVWDRAWRILPLVLLGVAALIAVTDPSVPPRDRAVTAALSAAVAVWHWWMVLAHPHWPERTLAPMALYFAGFIVLTWALFSRHPVYGLLVLACFPTAFATLPGRYAYLGVAATAIVIVGGPLALLDAGDPWPIVLALSGAALAAFIGWSIRALETEVKRRNAANRALESANRALESANLRLAQLGEENAELQGKLLAAARQTGVAGERGRLAREIHDTVAQGLAGIVTQLEAAEEAANDAETVRRRLAVARDLARESLTEVRRSLDDLRPGPLAETRLPEALSALVSGWGAANELPATLTVTGTARLLHPEVEVALYRAVQEALANVTRHAGAGKIGVTLSYMEDVVVADVRDDGVGFTPSEAGGSESGGGGFGLTAMRQRVVRLAGNVEVESAPGQGTAISVTVPAIPAAAEREAT</sequence>
<dbReference type="PIRSF" id="PIRSF037434">
    <property type="entry name" value="STHK_ChrS"/>
    <property type="match status" value="1"/>
</dbReference>
<keyword evidence="17" id="KW-0472">Membrane</keyword>
<dbReference type="GO" id="GO:0005737">
    <property type="term" value="C:cytoplasm"/>
    <property type="evidence" value="ECO:0007669"/>
    <property type="project" value="UniProtKB-SubCell"/>
</dbReference>
<comment type="catalytic activity">
    <reaction evidence="1">
        <text>ATP + protein L-histidine = ADP + protein N-phospho-L-histidine.</text>
        <dbReference type="EC" id="2.7.13.3"/>
    </reaction>
</comment>
<evidence type="ECO:0000256" key="10">
    <source>
        <dbReference type="ARBA" id="ARBA00022777"/>
    </source>
</evidence>
<evidence type="ECO:0000256" key="7">
    <source>
        <dbReference type="ARBA" id="ARBA00022490"/>
    </source>
</evidence>
<keyword evidence="16" id="KW-0175">Coiled coil</keyword>
<dbReference type="GO" id="GO:0000155">
    <property type="term" value="F:phosphorelay sensor kinase activity"/>
    <property type="evidence" value="ECO:0007669"/>
    <property type="project" value="InterPro"/>
</dbReference>
<dbReference type="Pfam" id="PF07730">
    <property type="entry name" value="HisKA_3"/>
    <property type="match status" value="1"/>
</dbReference>
<feature type="transmembrane region" description="Helical" evidence="17">
    <location>
        <begin position="65"/>
        <end position="83"/>
    </location>
</feature>
<keyword evidence="17" id="KW-0812">Transmembrane</keyword>
<dbReference type="PANTHER" id="PTHR24421:SF62">
    <property type="entry name" value="SENSORY TRANSDUCTION HISTIDINE KINASE"/>
    <property type="match status" value="1"/>
</dbReference>
<dbReference type="PANTHER" id="PTHR24421">
    <property type="entry name" value="NITRATE/NITRITE SENSOR PROTEIN NARX-RELATED"/>
    <property type="match status" value="1"/>
</dbReference>
<dbReference type="InterPro" id="IPR004358">
    <property type="entry name" value="Sig_transdc_His_kin-like_C"/>
</dbReference>
<evidence type="ECO:0000256" key="15">
    <source>
        <dbReference type="ARBA" id="ARBA00030800"/>
    </source>
</evidence>
<comment type="function">
    <text evidence="14">Member of the two-component regulatory system NreB/NreC involved in the control of dissimilatory nitrate/nitrite reduction in response to oxygen. NreB functions as a direct oxygen sensor histidine kinase which is autophosphorylated, in the absence of oxygen, probably at the conserved histidine residue, and transfers its phosphate group probably to a conserved aspartate residue of NreC. NreB/NreC activates the expression of the nitrate (narGHJI) and nitrite (nir) reductase operons, as well as the putative nitrate transporter gene narT.</text>
</comment>
<proteinExistence type="predicted"/>
<feature type="transmembrane region" description="Helical" evidence="17">
    <location>
        <begin position="110"/>
        <end position="129"/>
    </location>
</feature>
<comment type="subcellular location">
    <subcellularLocation>
        <location evidence="3">Cytoplasm</location>
    </subcellularLocation>
</comment>
<evidence type="ECO:0000256" key="12">
    <source>
        <dbReference type="ARBA" id="ARBA00023012"/>
    </source>
</evidence>
<evidence type="ECO:0000256" key="4">
    <source>
        <dbReference type="ARBA" id="ARBA00012438"/>
    </source>
</evidence>
<dbReference type="SMART" id="SM00387">
    <property type="entry name" value="HATPase_c"/>
    <property type="match status" value="1"/>
</dbReference>
<evidence type="ECO:0000313" key="20">
    <source>
        <dbReference type="Proteomes" id="UP000634476"/>
    </source>
</evidence>
<keyword evidence="6" id="KW-0004">4Fe-4S</keyword>
<keyword evidence="12" id="KW-0902">Two-component regulatory system</keyword>
<evidence type="ECO:0000256" key="17">
    <source>
        <dbReference type="SAM" id="Phobius"/>
    </source>
</evidence>
<dbReference type="InterPro" id="IPR017205">
    <property type="entry name" value="Sig_transdc_His_kinase_ChrS"/>
</dbReference>
<dbReference type="GO" id="GO:0051539">
    <property type="term" value="F:4 iron, 4 sulfur cluster binding"/>
    <property type="evidence" value="ECO:0007669"/>
    <property type="project" value="UniProtKB-KW"/>
</dbReference>
<evidence type="ECO:0000256" key="11">
    <source>
        <dbReference type="ARBA" id="ARBA00023004"/>
    </source>
</evidence>
<keyword evidence="8" id="KW-0808">Transferase</keyword>
<feature type="transmembrane region" description="Helical" evidence="17">
    <location>
        <begin position="38"/>
        <end position="58"/>
    </location>
</feature>
<keyword evidence="11" id="KW-0408">Iron</keyword>
<organism evidence="19 20">
    <name type="scientific">Planobispora takensis</name>
    <dbReference type="NCBI Taxonomy" id="1367882"/>
    <lineage>
        <taxon>Bacteria</taxon>
        <taxon>Bacillati</taxon>
        <taxon>Actinomycetota</taxon>
        <taxon>Actinomycetes</taxon>
        <taxon>Streptosporangiales</taxon>
        <taxon>Streptosporangiaceae</taxon>
        <taxon>Planobispora</taxon>
    </lineage>
</organism>
<dbReference type="InterPro" id="IPR050482">
    <property type="entry name" value="Sensor_HK_TwoCompSys"/>
</dbReference>
<dbReference type="InterPro" id="IPR036890">
    <property type="entry name" value="HATPase_C_sf"/>
</dbReference>
<protein>
    <recommendedName>
        <fullName evidence="5">Oxygen sensor histidine kinase NreB</fullName>
        <ecNumber evidence="4">2.7.13.3</ecNumber>
    </recommendedName>
    <alternativeName>
        <fullName evidence="15">Nitrogen regulation protein B</fullName>
    </alternativeName>
</protein>
<reference evidence="19" key="1">
    <citation type="submission" date="2021-01" db="EMBL/GenBank/DDBJ databases">
        <title>Whole genome shotgun sequence of Planobispora takensis NBRC 109077.</title>
        <authorList>
            <person name="Komaki H."/>
            <person name="Tamura T."/>
        </authorList>
    </citation>
    <scope>NUCLEOTIDE SEQUENCE</scope>
    <source>
        <strain evidence="19">NBRC 109077</strain>
    </source>
</reference>
<dbReference type="InterPro" id="IPR003594">
    <property type="entry name" value="HATPase_dom"/>
</dbReference>
<keyword evidence="10 19" id="KW-0418">Kinase</keyword>
<evidence type="ECO:0000256" key="9">
    <source>
        <dbReference type="ARBA" id="ARBA00022723"/>
    </source>
</evidence>
<evidence type="ECO:0000256" key="8">
    <source>
        <dbReference type="ARBA" id="ARBA00022679"/>
    </source>
</evidence>
<dbReference type="RefSeq" id="WP_203875975.1">
    <property type="nucleotide sequence ID" value="NZ_BOOK01000026.1"/>
</dbReference>
<keyword evidence="13" id="KW-0411">Iron-sulfur</keyword>